<feature type="region of interest" description="Disordered" evidence="1">
    <location>
        <begin position="62"/>
        <end position="84"/>
    </location>
</feature>
<feature type="region of interest" description="Disordered" evidence="1">
    <location>
        <begin position="132"/>
        <end position="151"/>
    </location>
</feature>
<proteinExistence type="predicted"/>
<gene>
    <name evidence="2" type="ORF">DXG03_000383</name>
</gene>
<accession>A0A9P7KGV3</accession>
<evidence type="ECO:0000313" key="3">
    <source>
        <dbReference type="Proteomes" id="UP000775547"/>
    </source>
</evidence>
<dbReference type="OrthoDB" id="10662637at2759"/>
<feature type="region of interest" description="Disordered" evidence="1">
    <location>
        <begin position="257"/>
        <end position="276"/>
    </location>
</feature>
<organism evidence="2 3">
    <name type="scientific">Asterophora parasitica</name>
    <dbReference type="NCBI Taxonomy" id="117018"/>
    <lineage>
        <taxon>Eukaryota</taxon>
        <taxon>Fungi</taxon>
        <taxon>Dikarya</taxon>
        <taxon>Basidiomycota</taxon>
        <taxon>Agaricomycotina</taxon>
        <taxon>Agaricomycetes</taxon>
        <taxon>Agaricomycetidae</taxon>
        <taxon>Agaricales</taxon>
        <taxon>Tricholomatineae</taxon>
        <taxon>Lyophyllaceae</taxon>
        <taxon>Asterophora</taxon>
    </lineage>
</organism>
<feature type="compositionally biased region" description="Low complexity" evidence="1">
    <location>
        <begin position="171"/>
        <end position="185"/>
    </location>
</feature>
<evidence type="ECO:0000256" key="1">
    <source>
        <dbReference type="SAM" id="MobiDB-lite"/>
    </source>
</evidence>
<reference evidence="2" key="1">
    <citation type="submission" date="2020-07" db="EMBL/GenBank/DDBJ databases">
        <authorList>
            <person name="Nieuwenhuis M."/>
            <person name="Van De Peppel L.J.J."/>
        </authorList>
    </citation>
    <scope>NUCLEOTIDE SEQUENCE</scope>
    <source>
        <strain evidence="2">AP01</strain>
        <tissue evidence="2">Mycelium</tissue>
    </source>
</reference>
<name>A0A9P7KGV3_9AGAR</name>
<protein>
    <submittedName>
        <fullName evidence="2">Uncharacterized protein</fullName>
    </submittedName>
</protein>
<feature type="compositionally biased region" description="Pro residues" evidence="1">
    <location>
        <begin position="289"/>
        <end position="302"/>
    </location>
</feature>
<feature type="compositionally biased region" description="Polar residues" evidence="1">
    <location>
        <begin position="257"/>
        <end position="266"/>
    </location>
</feature>
<dbReference type="Proteomes" id="UP000775547">
    <property type="component" value="Unassembled WGS sequence"/>
</dbReference>
<sequence length="313" mass="34427">MSKVSKVETPKHITVKLAAQYPAFNLCLYILNLLSKSPLTGVADPSVYPYFDLWPAIDQPRMVPLPKPSSKAPPKPSTTSTQSRLTHSELHAMVMMERIGSSGSFGSFETSKSAPTNGVKTHDDLHRAVFPDGAVETPSGTPHTRYVDLPSPTTSFADELIARRRMSTYTRLPLPTSPSPSRRLPATPPSPGARLSSAFESALPRDFEQPRLRVSPVRAPLSRFPQDLEPRQGLARSSSLMRPTSLAVPELSDKLNRSNSLSTISQAAPRKRDSMVQQRLSMETLAKFPAPPVPVPRAPVPKPLDRSKYTFQR</sequence>
<evidence type="ECO:0000313" key="2">
    <source>
        <dbReference type="EMBL" id="KAG5649034.1"/>
    </source>
</evidence>
<feature type="compositionally biased region" description="Basic and acidic residues" evidence="1">
    <location>
        <begin position="303"/>
        <end position="313"/>
    </location>
</feature>
<feature type="region of interest" description="Disordered" evidence="1">
    <location>
        <begin position="287"/>
        <end position="313"/>
    </location>
</feature>
<reference evidence="2" key="2">
    <citation type="submission" date="2021-10" db="EMBL/GenBank/DDBJ databases">
        <title>Phylogenomics reveals ancestral predisposition of the termite-cultivated fungus Termitomyces towards a domesticated lifestyle.</title>
        <authorList>
            <person name="Auxier B."/>
            <person name="Grum-Grzhimaylo A."/>
            <person name="Cardenas M.E."/>
            <person name="Lodge J.D."/>
            <person name="Laessoe T."/>
            <person name="Pedersen O."/>
            <person name="Smith M.E."/>
            <person name="Kuyper T.W."/>
            <person name="Franco-Molano E.A."/>
            <person name="Baroni T.J."/>
            <person name="Aanen D.K."/>
        </authorList>
    </citation>
    <scope>NUCLEOTIDE SEQUENCE</scope>
    <source>
        <strain evidence="2">AP01</strain>
        <tissue evidence="2">Mycelium</tissue>
    </source>
</reference>
<keyword evidence="3" id="KW-1185">Reference proteome</keyword>
<dbReference type="AlphaFoldDB" id="A0A9P7KGV3"/>
<dbReference type="EMBL" id="JABCKV010000001">
    <property type="protein sequence ID" value="KAG5649034.1"/>
    <property type="molecule type" value="Genomic_DNA"/>
</dbReference>
<comment type="caution">
    <text evidence="2">The sequence shown here is derived from an EMBL/GenBank/DDBJ whole genome shotgun (WGS) entry which is preliminary data.</text>
</comment>
<feature type="region of interest" description="Disordered" evidence="1">
    <location>
        <begin position="171"/>
        <end position="196"/>
    </location>
</feature>
<feature type="compositionally biased region" description="Pro residues" evidence="1">
    <location>
        <begin position="63"/>
        <end position="76"/>
    </location>
</feature>